<dbReference type="Proteomes" id="UP000320386">
    <property type="component" value="Chromosome"/>
</dbReference>
<accession>A0A518BTX1</accession>
<dbReference type="RefSeq" id="WP_145444517.1">
    <property type="nucleotide sequence ID" value="NZ_CP036280.1"/>
</dbReference>
<gene>
    <name evidence="1" type="ORF">Pan265_02530</name>
</gene>
<name>A0A518BTX1_9BACT</name>
<sequence length="126" mass="14086">MDGPGFVILEHRLPGAPHFDLMLSLGACRDPEARDLWTVRVGERPGGWAGRVVVADRLADHRRAYLRRTGLVSGGRGTVRRVDRGRLWVHRLAEGLVDVSVCGRVVAGRLRGERLAGDRWRLSFRV</sequence>
<reference evidence="1 2" key="1">
    <citation type="submission" date="2019-02" db="EMBL/GenBank/DDBJ databases">
        <title>Deep-cultivation of Planctomycetes and their phenomic and genomic characterization uncovers novel biology.</title>
        <authorList>
            <person name="Wiegand S."/>
            <person name="Jogler M."/>
            <person name="Boedeker C."/>
            <person name="Pinto D."/>
            <person name="Vollmers J."/>
            <person name="Rivas-Marin E."/>
            <person name="Kohn T."/>
            <person name="Peeters S.H."/>
            <person name="Heuer A."/>
            <person name="Rast P."/>
            <person name="Oberbeckmann S."/>
            <person name="Bunk B."/>
            <person name="Jeske O."/>
            <person name="Meyerdierks A."/>
            <person name="Storesund J.E."/>
            <person name="Kallscheuer N."/>
            <person name="Luecker S."/>
            <person name="Lage O.M."/>
            <person name="Pohl T."/>
            <person name="Merkel B.J."/>
            <person name="Hornburger P."/>
            <person name="Mueller R.-W."/>
            <person name="Bruemmer F."/>
            <person name="Labrenz M."/>
            <person name="Spormann A.M."/>
            <person name="Op den Camp H."/>
            <person name="Overmann J."/>
            <person name="Amann R."/>
            <person name="Jetten M.S.M."/>
            <person name="Mascher T."/>
            <person name="Medema M.H."/>
            <person name="Devos D.P."/>
            <person name="Kaster A.-K."/>
            <person name="Ovreas L."/>
            <person name="Rohde M."/>
            <person name="Galperin M.Y."/>
            <person name="Jogler C."/>
        </authorList>
    </citation>
    <scope>NUCLEOTIDE SEQUENCE [LARGE SCALE GENOMIC DNA]</scope>
    <source>
        <strain evidence="1 2">Pan265</strain>
    </source>
</reference>
<proteinExistence type="predicted"/>
<keyword evidence="2" id="KW-1185">Reference proteome</keyword>
<dbReference type="KEGG" id="mcad:Pan265_02530"/>
<organism evidence="1 2">
    <name type="scientific">Mucisphaera calidilacus</name>
    <dbReference type="NCBI Taxonomy" id="2527982"/>
    <lineage>
        <taxon>Bacteria</taxon>
        <taxon>Pseudomonadati</taxon>
        <taxon>Planctomycetota</taxon>
        <taxon>Phycisphaerae</taxon>
        <taxon>Phycisphaerales</taxon>
        <taxon>Phycisphaeraceae</taxon>
        <taxon>Mucisphaera</taxon>
    </lineage>
</organism>
<dbReference type="EMBL" id="CP036280">
    <property type="protein sequence ID" value="QDU70426.1"/>
    <property type="molecule type" value="Genomic_DNA"/>
</dbReference>
<protein>
    <submittedName>
        <fullName evidence="1">Uncharacterized protein</fullName>
    </submittedName>
</protein>
<dbReference type="AlphaFoldDB" id="A0A518BTX1"/>
<evidence type="ECO:0000313" key="1">
    <source>
        <dbReference type="EMBL" id="QDU70426.1"/>
    </source>
</evidence>
<evidence type="ECO:0000313" key="2">
    <source>
        <dbReference type="Proteomes" id="UP000320386"/>
    </source>
</evidence>